<keyword evidence="8" id="KW-1185">Reference proteome</keyword>
<dbReference type="Proteomes" id="UP000243507">
    <property type="component" value="Unassembled WGS sequence"/>
</dbReference>
<organism evidence="7 8">
    <name type="scientific">Pseudothioclava arenosa</name>
    <dbReference type="NCBI Taxonomy" id="1795308"/>
    <lineage>
        <taxon>Bacteria</taxon>
        <taxon>Pseudomonadati</taxon>
        <taxon>Pseudomonadota</taxon>
        <taxon>Alphaproteobacteria</taxon>
        <taxon>Rhodobacterales</taxon>
        <taxon>Paracoccaceae</taxon>
        <taxon>Pseudothioclava</taxon>
    </lineage>
</organism>
<feature type="transmembrane region" description="Helical" evidence="5">
    <location>
        <begin position="138"/>
        <end position="158"/>
    </location>
</feature>
<evidence type="ECO:0000256" key="4">
    <source>
        <dbReference type="ARBA" id="ARBA00023136"/>
    </source>
</evidence>
<dbReference type="OrthoDB" id="7836448at2"/>
<feature type="transmembrane region" description="Helical" evidence="5">
    <location>
        <begin position="12"/>
        <end position="34"/>
    </location>
</feature>
<dbReference type="InterPro" id="IPR022764">
    <property type="entry name" value="Peptidase_S54_rhomboid_dom"/>
</dbReference>
<protein>
    <submittedName>
        <fullName evidence="7">Rhomboid family intramembrane serine protease</fullName>
    </submittedName>
</protein>
<dbReference type="GO" id="GO:0006508">
    <property type="term" value="P:proteolysis"/>
    <property type="evidence" value="ECO:0007669"/>
    <property type="project" value="UniProtKB-KW"/>
</dbReference>
<reference evidence="7 8" key="1">
    <citation type="submission" date="2017-09" db="EMBL/GenBank/DDBJ databases">
        <title>A multilocus sequence analysis scheme for characterization of bacteria in the genus Thioclava.</title>
        <authorList>
            <person name="Liu Y."/>
            <person name="Shao Z."/>
        </authorList>
    </citation>
    <scope>NUCLEOTIDE SEQUENCE [LARGE SCALE GENOMIC DNA]</scope>
    <source>
        <strain evidence="7 8">CAU 1312</strain>
    </source>
</reference>
<evidence type="ECO:0000313" key="8">
    <source>
        <dbReference type="Proteomes" id="UP000243507"/>
    </source>
</evidence>
<keyword evidence="3 5" id="KW-1133">Transmembrane helix</keyword>
<evidence type="ECO:0000259" key="6">
    <source>
        <dbReference type="Pfam" id="PF01694"/>
    </source>
</evidence>
<comment type="subcellular location">
    <subcellularLocation>
        <location evidence="1">Membrane</location>
        <topology evidence="1">Multi-pass membrane protein</topology>
    </subcellularLocation>
</comment>
<dbReference type="GO" id="GO:0004252">
    <property type="term" value="F:serine-type endopeptidase activity"/>
    <property type="evidence" value="ECO:0007669"/>
    <property type="project" value="InterPro"/>
</dbReference>
<comment type="caution">
    <text evidence="7">The sequence shown here is derived from an EMBL/GenBank/DDBJ whole genome shotgun (WGS) entry which is preliminary data.</text>
</comment>
<feature type="domain" description="Peptidase S54 rhomboid" evidence="6">
    <location>
        <begin position="73"/>
        <end position="212"/>
    </location>
</feature>
<feature type="transmembrane region" description="Helical" evidence="5">
    <location>
        <begin position="78"/>
        <end position="102"/>
    </location>
</feature>
<keyword evidence="2 5" id="KW-0812">Transmembrane</keyword>
<sequence>MREGFNEQPINPLPVIVWILLAPVVIGEVMFALGGSGLAGDLAMGWRLDALQRFAFDPGILRTMIEQNTWPPKQVARIVTYAFVHASFMHSLMVMVFILALGKMVAEAFAGWAVAVVFLGSSVIGALVYTALGQDQAIYGGYPAVYGLVGAFTWILWTRLGERSEGRMRAFSLIGFLLFIQLVFGLIFGARPDWMAEVAGAAAGFLLSFLVAPGGWTRALERLRRR</sequence>
<evidence type="ECO:0000256" key="2">
    <source>
        <dbReference type="ARBA" id="ARBA00022692"/>
    </source>
</evidence>
<keyword evidence="7" id="KW-0645">Protease</keyword>
<dbReference type="SUPFAM" id="SSF144091">
    <property type="entry name" value="Rhomboid-like"/>
    <property type="match status" value="1"/>
</dbReference>
<dbReference type="AlphaFoldDB" id="A0A2A4CNU7"/>
<feature type="transmembrane region" description="Helical" evidence="5">
    <location>
        <begin position="170"/>
        <end position="188"/>
    </location>
</feature>
<dbReference type="GO" id="GO:0016020">
    <property type="term" value="C:membrane"/>
    <property type="evidence" value="ECO:0007669"/>
    <property type="project" value="UniProtKB-SubCell"/>
</dbReference>
<dbReference type="Pfam" id="PF01694">
    <property type="entry name" value="Rhomboid"/>
    <property type="match status" value="1"/>
</dbReference>
<gene>
    <name evidence="7" type="ORF">CLN94_09910</name>
</gene>
<dbReference type="EMBL" id="NTJD01000007">
    <property type="protein sequence ID" value="PCD76275.1"/>
    <property type="molecule type" value="Genomic_DNA"/>
</dbReference>
<name>A0A2A4CNU7_9RHOB</name>
<keyword evidence="7" id="KW-0378">Hydrolase</keyword>
<accession>A0A2A4CNU7</accession>
<proteinExistence type="predicted"/>
<dbReference type="RefSeq" id="WP_096433923.1">
    <property type="nucleotide sequence ID" value="NZ_NTJD01000007.1"/>
</dbReference>
<evidence type="ECO:0000256" key="5">
    <source>
        <dbReference type="SAM" id="Phobius"/>
    </source>
</evidence>
<dbReference type="InterPro" id="IPR035952">
    <property type="entry name" value="Rhomboid-like_sf"/>
</dbReference>
<keyword evidence="4 5" id="KW-0472">Membrane</keyword>
<feature type="transmembrane region" description="Helical" evidence="5">
    <location>
        <begin position="194"/>
        <end position="216"/>
    </location>
</feature>
<evidence type="ECO:0000256" key="3">
    <source>
        <dbReference type="ARBA" id="ARBA00022989"/>
    </source>
</evidence>
<dbReference type="Gene3D" id="1.20.1540.10">
    <property type="entry name" value="Rhomboid-like"/>
    <property type="match status" value="1"/>
</dbReference>
<evidence type="ECO:0000256" key="1">
    <source>
        <dbReference type="ARBA" id="ARBA00004141"/>
    </source>
</evidence>
<evidence type="ECO:0000313" key="7">
    <source>
        <dbReference type="EMBL" id="PCD76275.1"/>
    </source>
</evidence>
<dbReference type="PANTHER" id="PTHR43066">
    <property type="entry name" value="RHOMBOID-RELATED PROTEIN"/>
    <property type="match status" value="1"/>
</dbReference>
<dbReference type="PANTHER" id="PTHR43066:SF11">
    <property type="entry name" value="PEPTIDASE S54 RHOMBOID DOMAIN-CONTAINING PROTEIN"/>
    <property type="match status" value="1"/>
</dbReference>
<feature type="transmembrane region" description="Helical" evidence="5">
    <location>
        <begin position="109"/>
        <end position="132"/>
    </location>
</feature>